<organism evidence="11 12">
    <name type="scientific">Turnera subulata</name>
    <dbReference type="NCBI Taxonomy" id="218843"/>
    <lineage>
        <taxon>Eukaryota</taxon>
        <taxon>Viridiplantae</taxon>
        <taxon>Streptophyta</taxon>
        <taxon>Embryophyta</taxon>
        <taxon>Tracheophyta</taxon>
        <taxon>Spermatophyta</taxon>
        <taxon>Magnoliopsida</taxon>
        <taxon>eudicotyledons</taxon>
        <taxon>Gunneridae</taxon>
        <taxon>Pentapetalae</taxon>
        <taxon>rosids</taxon>
        <taxon>fabids</taxon>
        <taxon>Malpighiales</taxon>
        <taxon>Passifloraceae</taxon>
        <taxon>Turnera</taxon>
    </lineage>
</organism>
<dbReference type="InterPro" id="IPR050665">
    <property type="entry name" value="Cytochrome_P450_Monooxygen"/>
</dbReference>
<evidence type="ECO:0000256" key="9">
    <source>
        <dbReference type="ARBA" id="ARBA00023033"/>
    </source>
</evidence>
<dbReference type="PANTHER" id="PTHR24282:SF233">
    <property type="entry name" value="CYTOCHROME P450"/>
    <property type="match status" value="1"/>
</dbReference>
<dbReference type="InterPro" id="IPR036396">
    <property type="entry name" value="Cyt_P450_sf"/>
</dbReference>
<evidence type="ECO:0000256" key="10">
    <source>
        <dbReference type="ARBA" id="ARBA00023136"/>
    </source>
</evidence>
<dbReference type="InterPro" id="IPR001128">
    <property type="entry name" value="Cyt_P450"/>
</dbReference>
<keyword evidence="4" id="KW-0812">Transmembrane</keyword>
<dbReference type="PANTHER" id="PTHR24282">
    <property type="entry name" value="CYTOCHROME P450 FAMILY MEMBER"/>
    <property type="match status" value="1"/>
</dbReference>
<gene>
    <name evidence="11" type="ORF">Tsubulata_005574</name>
</gene>
<evidence type="ECO:0000256" key="2">
    <source>
        <dbReference type="ARBA" id="ARBA00010617"/>
    </source>
</evidence>
<protein>
    <recommendedName>
        <fullName evidence="13">Cytochrome P450</fullName>
    </recommendedName>
</protein>
<evidence type="ECO:0000256" key="3">
    <source>
        <dbReference type="ARBA" id="ARBA00022617"/>
    </source>
</evidence>
<comment type="caution">
    <text evidence="11">The sequence shown here is derived from an EMBL/GenBank/DDBJ whole genome shotgun (WGS) entry which is preliminary data.</text>
</comment>
<keyword evidence="7" id="KW-0560">Oxidoreductase</keyword>
<dbReference type="GO" id="GO:0016705">
    <property type="term" value="F:oxidoreductase activity, acting on paired donors, with incorporation or reduction of molecular oxygen"/>
    <property type="evidence" value="ECO:0007669"/>
    <property type="project" value="InterPro"/>
</dbReference>
<evidence type="ECO:0000256" key="7">
    <source>
        <dbReference type="ARBA" id="ARBA00023002"/>
    </source>
</evidence>
<keyword evidence="3" id="KW-0349">Heme</keyword>
<keyword evidence="9" id="KW-0503">Monooxygenase</keyword>
<evidence type="ECO:0000313" key="11">
    <source>
        <dbReference type="EMBL" id="KAJ4823749.1"/>
    </source>
</evidence>
<dbReference type="AlphaFoldDB" id="A0A9Q0F461"/>
<dbReference type="EMBL" id="JAKUCV010007367">
    <property type="protein sequence ID" value="KAJ4823749.1"/>
    <property type="molecule type" value="Genomic_DNA"/>
</dbReference>
<accession>A0A9Q0F461</accession>
<name>A0A9Q0F461_9ROSI</name>
<evidence type="ECO:0008006" key="13">
    <source>
        <dbReference type="Google" id="ProtNLM"/>
    </source>
</evidence>
<keyword evidence="12" id="KW-1185">Reference proteome</keyword>
<dbReference type="Gene3D" id="1.10.630.10">
    <property type="entry name" value="Cytochrome P450"/>
    <property type="match status" value="1"/>
</dbReference>
<keyword evidence="10" id="KW-0472">Membrane</keyword>
<reference evidence="11" key="1">
    <citation type="submission" date="2022-02" db="EMBL/GenBank/DDBJ databases">
        <authorList>
            <person name="Henning P.M."/>
            <person name="McCubbin A.G."/>
            <person name="Shore J.S."/>
        </authorList>
    </citation>
    <scope>NUCLEOTIDE SEQUENCE</scope>
    <source>
        <strain evidence="11">F60SS</strain>
        <tissue evidence="11">Leaves</tissue>
    </source>
</reference>
<keyword evidence="8" id="KW-0408">Iron</keyword>
<evidence type="ECO:0000256" key="1">
    <source>
        <dbReference type="ARBA" id="ARBA00004167"/>
    </source>
</evidence>
<evidence type="ECO:0000256" key="8">
    <source>
        <dbReference type="ARBA" id="ARBA00023004"/>
    </source>
</evidence>
<keyword evidence="6" id="KW-1133">Transmembrane helix</keyword>
<dbReference type="SUPFAM" id="SSF48264">
    <property type="entry name" value="Cytochrome P450"/>
    <property type="match status" value="1"/>
</dbReference>
<keyword evidence="5" id="KW-0479">Metal-binding</keyword>
<comment type="similarity">
    <text evidence="2">Belongs to the cytochrome P450 family.</text>
</comment>
<sequence>MEFSSTAFKDKFFSFGNWISRQAKINNTQKDNIYPYRFLHGDTKEITSMRNGAITKSMKISHQIPRIQPHVYSWTKLYEPELEKEVMNDKDGTILKAMIQNYADKLLGNGVFASQGEKWMKMRKLANVDSLKGMIPAVIVNVEIMLERWRGRGEEIEEPNIRDLKFGNWGRTEAR</sequence>
<dbReference type="Proteomes" id="UP001141552">
    <property type="component" value="Unassembled WGS sequence"/>
</dbReference>
<evidence type="ECO:0000256" key="5">
    <source>
        <dbReference type="ARBA" id="ARBA00022723"/>
    </source>
</evidence>
<comment type="subcellular location">
    <subcellularLocation>
        <location evidence="1">Membrane</location>
        <topology evidence="1">Single-pass membrane protein</topology>
    </subcellularLocation>
</comment>
<dbReference type="GO" id="GO:0004497">
    <property type="term" value="F:monooxygenase activity"/>
    <property type="evidence" value="ECO:0007669"/>
    <property type="project" value="UniProtKB-KW"/>
</dbReference>
<dbReference type="Pfam" id="PF00067">
    <property type="entry name" value="p450"/>
    <property type="match status" value="1"/>
</dbReference>
<dbReference type="GO" id="GO:0005506">
    <property type="term" value="F:iron ion binding"/>
    <property type="evidence" value="ECO:0007669"/>
    <property type="project" value="InterPro"/>
</dbReference>
<evidence type="ECO:0000256" key="6">
    <source>
        <dbReference type="ARBA" id="ARBA00022989"/>
    </source>
</evidence>
<evidence type="ECO:0000313" key="12">
    <source>
        <dbReference type="Proteomes" id="UP001141552"/>
    </source>
</evidence>
<dbReference type="GO" id="GO:0016020">
    <property type="term" value="C:membrane"/>
    <property type="evidence" value="ECO:0007669"/>
    <property type="project" value="UniProtKB-SubCell"/>
</dbReference>
<dbReference type="GO" id="GO:0020037">
    <property type="term" value="F:heme binding"/>
    <property type="evidence" value="ECO:0007669"/>
    <property type="project" value="InterPro"/>
</dbReference>
<reference evidence="11" key="2">
    <citation type="journal article" date="2023" name="Plants (Basel)">
        <title>Annotation of the Turnera subulata (Passifloraceae) Draft Genome Reveals the S-Locus Evolved after the Divergence of Turneroideae from Passifloroideae in a Stepwise Manner.</title>
        <authorList>
            <person name="Henning P.M."/>
            <person name="Roalson E.H."/>
            <person name="Mir W."/>
            <person name="McCubbin A.G."/>
            <person name="Shore J.S."/>
        </authorList>
    </citation>
    <scope>NUCLEOTIDE SEQUENCE</scope>
    <source>
        <strain evidence="11">F60SS</strain>
    </source>
</reference>
<proteinExistence type="inferred from homology"/>
<dbReference type="OrthoDB" id="1470350at2759"/>
<evidence type="ECO:0000256" key="4">
    <source>
        <dbReference type="ARBA" id="ARBA00022692"/>
    </source>
</evidence>